<sequence length="938" mass="107205">MELEEGEVPKVQALSSPSPAEATTTARRTRENDEWLPNSGMNFAVFSTSRKPAERRRSVPTGDDLIEERQQETVVPLLSSYKNELNALEMEREKRRKQWQHILEKRKSLEEGPQVEEAVEDEKAREDVDGEPGEQQESNSMEYSRMDESFKEFKEIRQRLLRMREDLAEPESVYKVFEPRRLTSERAADDTADVEGYCKLLPGDRLDNDRYSVLNVVGKGVFSSVVRALEQSKDTTREVAIKVIRNNDVMLKAAQKEISILRKLEEDDNHKHGRRHCVQFLRHFTFGNHLCLVFESMHMNLREVLKKYGGDRGISIQAVQLYTRQLLNAIYLLYKKKIIHADLKPDNILVNEEKNVVKICDFGSACFVDECDPPTPYLVSRFYRAPEIILGLSYGPPIDMWSLGCCLFELYTGKVAFPGRNNNEMLRLFQELKGSFPMKMIRKSPFRHQYFDTSGNFLQAKWDAVSRCEVFKATTIRPKTDIKSRLFRVAEAEERKRVSLLADFLDKIFTLDPSRRLSVVEASKHPFVTRPKKKNVAKRSGGACFSSAYRRPRKETRVGFPAFQCTIPLGKKPGGWYSTRTNGCCCKTRWNKTDTRWTIIHSRRKPNAWTRCWKASSTTSKNEDDKGDENNKGNNNSGGKGGGFPFSIFGGNWSPGKNNKEDNSNNPFKGFSMPGMGANSSSLSTENLDISSALAAYDKDKHNELLEYIQQVPPSELVARFMRKTPKDVQNAIKLNLVQLLGSLPPGIFQTSIRTVGMQLMQLMESCLMTGYMLRNAQYRYSLSKSLESVPVDDRQQRLLQGEKPLVQGKVTFQNSDGSTTEIDASEYVEELRSQVVKLEQELNKYKNASGSQLLSYIRTMEQDQLESLTRDMGDEVIDAMKRIIRAVTMQTSIAQNPMSVVETSTSELSQMLFWLLVTGYFLREAEVQQNIEKMLNS</sequence>
<dbReference type="Gene3D" id="3.30.200.20">
    <property type="entry name" value="Phosphorylase Kinase, domain 1"/>
    <property type="match status" value="1"/>
</dbReference>
<dbReference type="Gene3D" id="1.10.510.10">
    <property type="entry name" value="Transferase(Phosphotransferase) domain 1"/>
    <property type="match status" value="1"/>
</dbReference>
<dbReference type="EC" id="2.7.11.1" evidence="1"/>
<gene>
    <name evidence="11" type="ORF">GAYE_PCTG44G1101</name>
</gene>
<name>A0AAV9I4B0_9RHOD</name>
<protein>
    <recommendedName>
        <fullName evidence="1">non-specific serine/threonine protein kinase</fullName>
        <ecNumber evidence="1">2.7.11.1</ecNumber>
    </recommendedName>
</protein>
<evidence type="ECO:0000259" key="10">
    <source>
        <dbReference type="PROSITE" id="PS50011"/>
    </source>
</evidence>
<dbReference type="InterPro" id="IPR008271">
    <property type="entry name" value="Ser/Thr_kinase_AS"/>
</dbReference>
<evidence type="ECO:0000313" key="12">
    <source>
        <dbReference type="Proteomes" id="UP001300502"/>
    </source>
</evidence>
<keyword evidence="5" id="KW-0418">Kinase</keyword>
<feature type="region of interest" description="Disordered" evidence="9">
    <location>
        <begin position="612"/>
        <end position="673"/>
    </location>
</feature>
<organism evidence="11 12">
    <name type="scientific">Galdieria yellowstonensis</name>
    <dbReference type="NCBI Taxonomy" id="3028027"/>
    <lineage>
        <taxon>Eukaryota</taxon>
        <taxon>Rhodophyta</taxon>
        <taxon>Bangiophyceae</taxon>
        <taxon>Galdieriales</taxon>
        <taxon>Galdieriaceae</taxon>
        <taxon>Galdieria</taxon>
    </lineage>
</organism>
<dbReference type="Proteomes" id="UP001300502">
    <property type="component" value="Unassembled WGS sequence"/>
</dbReference>
<accession>A0AAV9I4B0</accession>
<keyword evidence="3" id="KW-0808">Transferase</keyword>
<dbReference type="Pfam" id="PF00069">
    <property type="entry name" value="Pkinase"/>
    <property type="match status" value="1"/>
</dbReference>
<dbReference type="EMBL" id="JANCYU010000012">
    <property type="protein sequence ID" value="KAK4523209.1"/>
    <property type="molecule type" value="Genomic_DNA"/>
</dbReference>
<dbReference type="InterPro" id="IPR050494">
    <property type="entry name" value="Ser_Thr_dual-spec_kinase"/>
</dbReference>
<evidence type="ECO:0000256" key="3">
    <source>
        <dbReference type="ARBA" id="ARBA00022679"/>
    </source>
</evidence>
<evidence type="ECO:0000256" key="7">
    <source>
        <dbReference type="ARBA" id="ARBA00023596"/>
    </source>
</evidence>
<feature type="region of interest" description="Disordered" evidence="9">
    <location>
        <begin position="1"/>
        <end position="70"/>
    </location>
</feature>
<keyword evidence="2" id="KW-0723">Serine/threonine-protein kinase</keyword>
<comment type="similarity">
    <text evidence="7">Belongs to the protein kinase superfamily. CMGC Ser/Thr protein kinase family.</text>
</comment>
<feature type="compositionally biased region" description="Polar residues" evidence="9">
    <location>
        <begin position="39"/>
        <end position="50"/>
    </location>
</feature>
<evidence type="ECO:0000256" key="8">
    <source>
        <dbReference type="PROSITE-ProRule" id="PRU10141"/>
    </source>
</evidence>
<dbReference type="GO" id="GO:0005524">
    <property type="term" value="F:ATP binding"/>
    <property type="evidence" value="ECO:0007669"/>
    <property type="project" value="UniProtKB-UniRule"/>
</dbReference>
<evidence type="ECO:0000256" key="1">
    <source>
        <dbReference type="ARBA" id="ARBA00012513"/>
    </source>
</evidence>
<evidence type="ECO:0000256" key="9">
    <source>
        <dbReference type="SAM" id="MobiDB-lite"/>
    </source>
</evidence>
<dbReference type="AlphaFoldDB" id="A0AAV9I4B0"/>
<dbReference type="PANTHER" id="PTHR24058">
    <property type="entry name" value="DUAL SPECIFICITY PROTEIN KINASE"/>
    <property type="match status" value="1"/>
</dbReference>
<feature type="domain" description="Protein kinase" evidence="10">
    <location>
        <begin position="211"/>
        <end position="528"/>
    </location>
</feature>
<dbReference type="PROSITE" id="PS50011">
    <property type="entry name" value="PROTEIN_KINASE_DOM"/>
    <property type="match status" value="1"/>
</dbReference>
<dbReference type="SMART" id="SM00220">
    <property type="entry name" value="S_TKc"/>
    <property type="match status" value="1"/>
</dbReference>
<keyword evidence="4 8" id="KW-0547">Nucleotide-binding</keyword>
<feature type="binding site" evidence="8">
    <location>
        <position position="242"/>
    </location>
    <ligand>
        <name>ATP</name>
        <dbReference type="ChEBI" id="CHEBI:30616"/>
    </ligand>
</feature>
<evidence type="ECO:0000313" key="11">
    <source>
        <dbReference type="EMBL" id="KAK4523209.1"/>
    </source>
</evidence>
<feature type="compositionally biased region" description="Basic and acidic residues" evidence="9">
    <location>
        <begin position="621"/>
        <end position="631"/>
    </location>
</feature>
<dbReference type="SUPFAM" id="SSF56112">
    <property type="entry name" value="Protein kinase-like (PK-like)"/>
    <property type="match status" value="1"/>
</dbReference>
<keyword evidence="6 8" id="KW-0067">ATP-binding</keyword>
<evidence type="ECO:0000256" key="6">
    <source>
        <dbReference type="ARBA" id="ARBA00022840"/>
    </source>
</evidence>
<feature type="compositionally biased region" description="Low complexity" evidence="9">
    <location>
        <begin position="15"/>
        <end position="26"/>
    </location>
</feature>
<feature type="region of interest" description="Disordered" evidence="9">
    <location>
        <begin position="110"/>
        <end position="145"/>
    </location>
</feature>
<dbReference type="InterPro" id="IPR008479">
    <property type="entry name" value="DUF760"/>
</dbReference>
<dbReference type="InterPro" id="IPR017441">
    <property type="entry name" value="Protein_kinase_ATP_BS"/>
</dbReference>
<dbReference type="PROSITE" id="PS00107">
    <property type="entry name" value="PROTEIN_KINASE_ATP"/>
    <property type="match status" value="1"/>
</dbReference>
<proteinExistence type="inferred from homology"/>
<dbReference type="InterPro" id="IPR000719">
    <property type="entry name" value="Prot_kinase_dom"/>
</dbReference>
<dbReference type="FunFam" id="1.10.510.10:FF:000078">
    <property type="entry name" value="Serine/threonine-protein kinase PRP4 homolog"/>
    <property type="match status" value="1"/>
</dbReference>
<dbReference type="GO" id="GO:0004674">
    <property type="term" value="F:protein serine/threonine kinase activity"/>
    <property type="evidence" value="ECO:0007669"/>
    <property type="project" value="UniProtKB-KW"/>
</dbReference>
<dbReference type="PANTHER" id="PTHR24058:SF103">
    <property type="entry name" value="SERINE_THREONINE-PROTEIN KINASE PRP4 HOMOLOG"/>
    <property type="match status" value="1"/>
</dbReference>
<evidence type="ECO:0000256" key="5">
    <source>
        <dbReference type="ARBA" id="ARBA00022777"/>
    </source>
</evidence>
<dbReference type="Pfam" id="PF05542">
    <property type="entry name" value="DUF760"/>
    <property type="match status" value="2"/>
</dbReference>
<dbReference type="InterPro" id="IPR011009">
    <property type="entry name" value="Kinase-like_dom_sf"/>
</dbReference>
<evidence type="ECO:0000256" key="4">
    <source>
        <dbReference type="ARBA" id="ARBA00022741"/>
    </source>
</evidence>
<keyword evidence="12" id="KW-1185">Reference proteome</keyword>
<reference evidence="11 12" key="1">
    <citation type="submission" date="2022-07" db="EMBL/GenBank/DDBJ databases">
        <title>Genome-wide signatures of adaptation to extreme environments.</title>
        <authorList>
            <person name="Cho C.H."/>
            <person name="Yoon H.S."/>
        </authorList>
    </citation>
    <scope>NUCLEOTIDE SEQUENCE [LARGE SCALE GENOMIC DNA]</scope>
    <source>
        <strain evidence="11 12">108.79 E11</strain>
    </source>
</reference>
<dbReference type="PROSITE" id="PS00108">
    <property type="entry name" value="PROTEIN_KINASE_ST"/>
    <property type="match status" value="1"/>
</dbReference>
<comment type="caution">
    <text evidence="11">The sequence shown here is derived from an EMBL/GenBank/DDBJ whole genome shotgun (WGS) entry which is preliminary data.</text>
</comment>
<evidence type="ECO:0000256" key="2">
    <source>
        <dbReference type="ARBA" id="ARBA00022527"/>
    </source>
</evidence>